<dbReference type="SUPFAM" id="SSF52266">
    <property type="entry name" value="SGNH hydrolase"/>
    <property type="match status" value="1"/>
</dbReference>
<proteinExistence type="predicted"/>
<keyword evidence="2" id="KW-1133">Transmembrane helix</keyword>
<evidence type="ECO:0000256" key="2">
    <source>
        <dbReference type="SAM" id="Phobius"/>
    </source>
</evidence>
<reference evidence="5" key="1">
    <citation type="journal article" date="2019" name="Int. J. Syst. Evol. Microbiol.">
        <title>The Global Catalogue of Microorganisms (GCM) 10K type strain sequencing project: providing services to taxonomists for standard genome sequencing and annotation.</title>
        <authorList>
            <consortium name="The Broad Institute Genomics Platform"/>
            <consortium name="The Broad Institute Genome Sequencing Center for Infectious Disease"/>
            <person name="Wu L."/>
            <person name="Ma J."/>
        </authorList>
    </citation>
    <scope>NUCLEOTIDE SEQUENCE [LARGE SCALE GENOMIC DNA]</scope>
    <source>
        <strain evidence="5">JCM 9933</strain>
    </source>
</reference>
<comment type="caution">
    <text evidence="4">The sequence shown here is derived from an EMBL/GenBank/DDBJ whole genome shotgun (WGS) entry which is preliminary data.</text>
</comment>
<dbReference type="InterPro" id="IPR051532">
    <property type="entry name" value="Ester_Hydrolysis_Enzymes"/>
</dbReference>
<dbReference type="EMBL" id="BAAAFZ010000047">
    <property type="protein sequence ID" value="GAA0590011.1"/>
    <property type="molecule type" value="Genomic_DNA"/>
</dbReference>
<evidence type="ECO:0000259" key="3">
    <source>
        <dbReference type="Pfam" id="PF13472"/>
    </source>
</evidence>
<protein>
    <recommendedName>
        <fullName evidence="3">SGNH hydrolase-type esterase domain-containing protein</fullName>
    </recommendedName>
</protein>
<name>A0ABP3QJH4_9PROT</name>
<dbReference type="Pfam" id="PF13472">
    <property type="entry name" value="Lipase_GDSL_2"/>
    <property type="match status" value="1"/>
</dbReference>
<keyword evidence="2" id="KW-0472">Membrane</keyword>
<dbReference type="Proteomes" id="UP001501588">
    <property type="component" value="Unassembled WGS sequence"/>
</dbReference>
<dbReference type="Gene3D" id="3.40.50.1110">
    <property type="entry name" value="SGNH hydrolase"/>
    <property type="match status" value="1"/>
</dbReference>
<feature type="transmembrane region" description="Helical" evidence="2">
    <location>
        <begin position="32"/>
        <end position="54"/>
    </location>
</feature>
<feature type="domain" description="SGNH hydrolase-type esterase" evidence="3">
    <location>
        <begin position="112"/>
        <end position="260"/>
    </location>
</feature>
<organism evidence="4 5">
    <name type="scientific">Craurococcus roseus</name>
    <dbReference type="NCBI Taxonomy" id="77585"/>
    <lineage>
        <taxon>Bacteria</taxon>
        <taxon>Pseudomonadati</taxon>
        <taxon>Pseudomonadota</taxon>
        <taxon>Alphaproteobacteria</taxon>
        <taxon>Acetobacterales</taxon>
        <taxon>Acetobacteraceae</taxon>
        <taxon>Craurococcus</taxon>
    </lineage>
</organism>
<evidence type="ECO:0000313" key="4">
    <source>
        <dbReference type="EMBL" id="GAA0590011.1"/>
    </source>
</evidence>
<keyword evidence="5" id="KW-1185">Reference proteome</keyword>
<dbReference type="InterPro" id="IPR036514">
    <property type="entry name" value="SGNH_hydro_sf"/>
</dbReference>
<gene>
    <name evidence="4" type="ORF">GCM10009416_30690</name>
</gene>
<sequence length="280" mass="30200">MTAGGDTARRAGPAPRSEGLSRPPRRMLHRRLVRRAALAYVALLHALAFVPVAAPDLPARLGKRWGLLPPDDMEDRFIELTLPVVEQARLDRAVPEAALVVLGDSIAKQIDAARLGENAVNHGIGGDTVRMLTWRLPVLPSVERARAVVVNAGVNDLKYRPAPAIAADYRTLLARLPPSAALVMVSPLPVDEGAPWPRRSLHLRNANLRSLNVALRPVCEERPNCRFVDVWPVFWDAAAGGLRPSLHSGDGLHLSPAGSRELEALIRGAMGARTGPKDAA</sequence>
<accession>A0ABP3QJH4</accession>
<dbReference type="PANTHER" id="PTHR30383:SF5">
    <property type="entry name" value="SGNH HYDROLASE-TYPE ESTERASE DOMAIN-CONTAINING PROTEIN"/>
    <property type="match status" value="1"/>
</dbReference>
<evidence type="ECO:0000313" key="5">
    <source>
        <dbReference type="Proteomes" id="UP001501588"/>
    </source>
</evidence>
<dbReference type="PANTHER" id="PTHR30383">
    <property type="entry name" value="THIOESTERASE 1/PROTEASE 1/LYSOPHOSPHOLIPASE L1"/>
    <property type="match status" value="1"/>
</dbReference>
<evidence type="ECO:0000256" key="1">
    <source>
        <dbReference type="SAM" id="MobiDB-lite"/>
    </source>
</evidence>
<keyword evidence="2" id="KW-0812">Transmembrane</keyword>
<feature type="region of interest" description="Disordered" evidence="1">
    <location>
        <begin position="1"/>
        <end position="25"/>
    </location>
</feature>
<dbReference type="InterPro" id="IPR013830">
    <property type="entry name" value="SGNH_hydro"/>
</dbReference>